<keyword evidence="2" id="KW-0472">Membrane</keyword>
<protein>
    <submittedName>
        <fullName evidence="3">General secretion pathway protein GspM</fullName>
    </submittedName>
</protein>
<proteinExistence type="predicted"/>
<dbReference type="RefSeq" id="WP_057658388.1">
    <property type="nucleotide sequence ID" value="NZ_LDJL01000009.1"/>
</dbReference>
<sequence length="227" mass="24402">MNPNVEPRERWLALGLLLAALALGYLLLIHPWWTVPMMQVNEQVQDLRERDLRMRMQLQQAPQVRRQLQAASAAQSQRPGFLPEASVELATAGLVQHLEAAVRQASPGNRSCAIRNQSPLAVPSQDRYPRVVVQVRLSCGTPELMSLLHALESGSPRLFVNNLNILAQRQTYVGAGSGGGGLDVSFDLYGYLHPAGAMPVAAPAPAPTPAPKATPVPPVTEGGASES</sequence>
<keyword evidence="4" id="KW-1185">Reference proteome</keyword>
<keyword evidence="2" id="KW-1133">Transmembrane helix</keyword>
<feature type="compositionally biased region" description="Pro residues" evidence="1">
    <location>
        <begin position="203"/>
        <end position="218"/>
    </location>
</feature>
<evidence type="ECO:0000256" key="2">
    <source>
        <dbReference type="SAM" id="Phobius"/>
    </source>
</evidence>
<evidence type="ECO:0000313" key="4">
    <source>
        <dbReference type="Proteomes" id="UP000052052"/>
    </source>
</evidence>
<dbReference type="NCBIfam" id="NF040576">
    <property type="entry name" value="T2SS_GspM_XpsM"/>
    <property type="match status" value="1"/>
</dbReference>
<dbReference type="STRING" id="344882.ABB29_09330"/>
<evidence type="ECO:0000313" key="3">
    <source>
        <dbReference type="EMBL" id="KRG69658.1"/>
    </source>
</evidence>
<comment type="caution">
    <text evidence="3">The sequence shown here is derived from an EMBL/GenBank/DDBJ whole genome shotgun (WGS) entry which is preliminary data.</text>
</comment>
<dbReference type="Pfam" id="PF10741">
    <property type="entry name" value="T2SSM_b"/>
    <property type="match status" value="1"/>
</dbReference>
<dbReference type="Proteomes" id="UP000052052">
    <property type="component" value="Unassembled WGS sequence"/>
</dbReference>
<dbReference type="InterPro" id="IPR034756">
    <property type="entry name" value="T2SSM_b"/>
</dbReference>
<feature type="transmembrane region" description="Helical" evidence="2">
    <location>
        <begin position="12"/>
        <end position="33"/>
    </location>
</feature>
<name>A0A0R0CTL3_9GAMM</name>
<feature type="region of interest" description="Disordered" evidence="1">
    <location>
        <begin position="203"/>
        <end position="227"/>
    </location>
</feature>
<reference evidence="3 4" key="1">
    <citation type="submission" date="2015-05" db="EMBL/GenBank/DDBJ databases">
        <title>Genome sequencing and analysis of members of genus Stenotrophomonas.</title>
        <authorList>
            <person name="Patil P.P."/>
            <person name="Midha S."/>
            <person name="Patil P.B."/>
        </authorList>
    </citation>
    <scope>NUCLEOTIDE SEQUENCE [LARGE SCALE GENOMIC DNA]</scope>
    <source>
        <strain evidence="3 4">DSM 21858</strain>
    </source>
</reference>
<gene>
    <name evidence="3" type="ORF">ABB29_09330</name>
</gene>
<dbReference type="PATRIC" id="fig|344882.3.peg.3224"/>
<evidence type="ECO:0000256" key="1">
    <source>
        <dbReference type="SAM" id="MobiDB-lite"/>
    </source>
</evidence>
<accession>A0A0R0CTL3</accession>
<dbReference type="AlphaFoldDB" id="A0A0R0CTL3"/>
<organism evidence="3 4">
    <name type="scientific">Pseudoxanthomonas dokdonensis</name>
    <dbReference type="NCBI Taxonomy" id="344882"/>
    <lineage>
        <taxon>Bacteria</taxon>
        <taxon>Pseudomonadati</taxon>
        <taxon>Pseudomonadota</taxon>
        <taxon>Gammaproteobacteria</taxon>
        <taxon>Lysobacterales</taxon>
        <taxon>Lysobacteraceae</taxon>
        <taxon>Pseudoxanthomonas</taxon>
    </lineage>
</organism>
<dbReference type="OrthoDB" id="5767259at2"/>
<dbReference type="EMBL" id="LDJL01000009">
    <property type="protein sequence ID" value="KRG69658.1"/>
    <property type="molecule type" value="Genomic_DNA"/>
</dbReference>
<keyword evidence="2" id="KW-0812">Transmembrane</keyword>